<dbReference type="OMA" id="VYSEHPL"/>
<keyword evidence="4" id="KW-0812">Transmembrane</keyword>
<dbReference type="AlphaFoldDB" id="L8WTX0"/>
<name>L8WTX0_THACA</name>
<keyword evidence="6" id="KW-0406">Ion transport</keyword>
<organism evidence="9 10">
    <name type="scientific">Thanatephorus cucumeris (strain AG1-IA)</name>
    <name type="common">Rice sheath blight fungus</name>
    <name type="synonym">Rhizoctonia solani</name>
    <dbReference type="NCBI Taxonomy" id="983506"/>
    <lineage>
        <taxon>Eukaryota</taxon>
        <taxon>Fungi</taxon>
        <taxon>Dikarya</taxon>
        <taxon>Basidiomycota</taxon>
        <taxon>Agaricomycotina</taxon>
        <taxon>Agaricomycetes</taxon>
        <taxon>Cantharellales</taxon>
        <taxon>Ceratobasidiaceae</taxon>
        <taxon>Rhizoctonia</taxon>
        <taxon>Rhizoctonia solani AG-1</taxon>
    </lineage>
</organism>
<keyword evidence="2" id="KW-0813">Transport</keyword>
<sequence>MPNIRITGQRLNLVLSSVPERTSDQSILECEIGFCPRLKPSRVAKYKATLPPPSFVLKNQLCCAHQLDLSRLYPTSSRLRLAWCPLAPCLPVVSPSANSAARTHVLHRHRCHRNLANLIWIHVPTDRSAKSSTPLPKDHLLKVMIEKSSMINLIQAFSVSVKHYLRGEPGIYYQDLYPLIAFLPQYAMQQGAMESTEKLPLWSDDANIGGHHLPRDPDSSEGGFKRKKNKTFDPEKALPDVSPDHVHLAPARNPPPTTFFDYFPILMPIKTIYKLIKRIFVRREDDASIDGERSAWTGKKKHRPVVESIVLHLNSYYNFLLQSGLLQAAAATSFNNNLHSLQDASVQLRRIATTPIPFAYQAHLRMAIWLYLFFLPFQIYDKLKWITIPATGFAAFLFLGFLEIGAEIENPFNYDDNDLDIDGYCLAIARELAEIMAHEPKAPSSFIFNEFNQPFAPADRRTAQELLSDQKSNEYLDETHGMDNVHATMVRSWRTVTEMTTHHKKKIAA</sequence>
<dbReference type="Proteomes" id="UP000011668">
    <property type="component" value="Unassembled WGS sequence"/>
</dbReference>
<evidence type="ECO:0000256" key="2">
    <source>
        <dbReference type="ARBA" id="ARBA00022448"/>
    </source>
</evidence>
<dbReference type="PANTHER" id="PTHR33281">
    <property type="entry name" value="UPF0187 PROTEIN YNEE"/>
    <property type="match status" value="1"/>
</dbReference>
<evidence type="ECO:0000256" key="4">
    <source>
        <dbReference type="ARBA" id="ARBA00022692"/>
    </source>
</evidence>
<evidence type="ECO:0000256" key="8">
    <source>
        <dbReference type="SAM" id="MobiDB-lite"/>
    </source>
</evidence>
<dbReference type="Pfam" id="PF25539">
    <property type="entry name" value="Bestrophin_2"/>
    <property type="match status" value="1"/>
</dbReference>
<evidence type="ECO:0000256" key="1">
    <source>
        <dbReference type="ARBA" id="ARBA00004651"/>
    </source>
</evidence>
<keyword evidence="7" id="KW-0472">Membrane</keyword>
<dbReference type="EMBL" id="AFRT01001056">
    <property type="protein sequence ID" value="ELU41440.1"/>
    <property type="molecule type" value="Genomic_DNA"/>
</dbReference>
<evidence type="ECO:0000256" key="3">
    <source>
        <dbReference type="ARBA" id="ARBA00022475"/>
    </source>
</evidence>
<evidence type="ECO:0000256" key="7">
    <source>
        <dbReference type="ARBA" id="ARBA00023136"/>
    </source>
</evidence>
<proteinExistence type="predicted"/>
<protein>
    <submittedName>
        <fullName evidence="9">Bestrophin domain-containing protein</fullName>
    </submittedName>
</protein>
<keyword evidence="3" id="KW-1003">Cell membrane</keyword>
<comment type="caution">
    <text evidence="9">The sequence shown here is derived from an EMBL/GenBank/DDBJ whole genome shotgun (WGS) entry which is preliminary data.</text>
</comment>
<feature type="region of interest" description="Disordered" evidence="8">
    <location>
        <begin position="210"/>
        <end position="236"/>
    </location>
</feature>
<evidence type="ECO:0000256" key="6">
    <source>
        <dbReference type="ARBA" id="ARBA00023065"/>
    </source>
</evidence>
<dbReference type="GO" id="GO:0005254">
    <property type="term" value="F:chloride channel activity"/>
    <property type="evidence" value="ECO:0007669"/>
    <property type="project" value="InterPro"/>
</dbReference>
<comment type="subcellular location">
    <subcellularLocation>
        <location evidence="1">Cell membrane</location>
        <topology evidence="1">Multi-pass membrane protein</topology>
    </subcellularLocation>
</comment>
<accession>L8WTX0</accession>
<keyword evidence="5" id="KW-1133">Transmembrane helix</keyword>
<evidence type="ECO:0000313" key="10">
    <source>
        <dbReference type="Proteomes" id="UP000011668"/>
    </source>
</evidence>
<gene>
    <name evidence="9" type="ORF">AG1IA_04531</name>
</gene>
<dbReference type="InterPro" id="IPR044669">
    <property type="entry name" value="YneE/VCCN1/2-like"/>
</dbReference>
<dbReference type="STRING" id="983506.L8WTX0"/>
<evidence type="ECO:0000256" key="5">
    <source>
        <dbReference type="ARBA" id="ARBA00022989"/>
    </source>
</evidence>
<dbReference type="OrthoDB" id="1368at2759"/>
<reference evidence="9 10" key="1">
    <citation type="journal article" date="2013" name="Nat. Commun.">
        <title>The evolution and pathogenic mechanisms of the rice sheath blight pathogen.</title>
        <authorList>
            <person name="Zheng A."/>
            <person name="Lin R."/>
            <person name="Xu L."/>
            <person name="Qin P."/>
            <person name="Tang C."/>
            <person name="Ai P."/>
            <person name="Zhang D."/>
            <person name="Liu Y."/>
            <person name="Sun Z."/>
            <person name="Feng H."/>
            <person name="Wang Y."/>
            <person name="Chen Y."/>
            <person name="Liang X."/>
            <person name="Fu R."/>
            <person name="Li Q."/>
            <person name="Zhang J."/>
            <person name="Yu X."/>
            <person name="Xie Z."/>
            <person name="Ding L."/>
            <person name="Guan P."/>
            <person name="Tang J."/>
            <person name="Liang Y."/>
            <person name="Wang S."/>
            <person name="Deng Q."/>
            <person name="Li S."/>
            <person name="Zhu J."/>
            <person name="Wang L."/>
            <person name="Liu H."/>
            <person name="Li P."/>
        </authorList>
    </citation>
    <scope>NUCLEOTIDE SEQUENCE [LARGE SCALE GENOMIC DNA]</scope>
    <source>
        <strain evidence="10">AG-1 IA</strain>
    </source>
</reference>
<dbReference type="PANTHER" id="PTHR33281:SF19">
    <property type="entry name" value="VOLTAGE-DEPENDENT ANION CHANNEL-FORMING PROTEIN YNEE"/>
    <property type="match status" value="1"/>
</dbReference>
<keyword evidence="10" id="KW-1185">Reference proteome</keyword>
<dbReference type="GO" id="GO:0005886">
    <property type="term" value="C:plasma membrane"/>
    <property type="evidence" value="ECO:0007669"/>
    <property type="project" value="UniProtKB-SubCell"/>
</dbReference>
<dbReference type="HOGENOM" id="CLU_041190_0_0_1"/>
<evidence type="ECO:0000313" key="9">
    <source>
        <dbReference type="EMBL" id="ELU41440.1"/>
    </source>
</evidence>